<dbReference type="InterPro" id="IPR028096">
    <property type="entry name" value="EfeO_Cupredoxin"/>
</dbReference>
<dbReference type="GO" id="GO:0004129">
    <property type="term" value="F:cytochrome-c oxidase activity"/>
    <property type="evidence" value="ECO:0007669"/>
    <property type="project" value="InterPro"/>
</dbReference>
<comment type="caution">
    <text evidence="3">The sequence shown here is derived from an EMBL/GenBank/DDBJ whole genome shotgun (WGS) entry which is preliminary data.</text>
</comment>
<accession>A0A1F7H389</accession>
<dbReference type="Gene3D" id="2.60.40.420">
    <property type="entry name" value="Cupredoxins - blue copper proteins"/>
    <property type="match status" value="1"/>
</dbReference>
<evidence type="ECO:0000313" key="4">
    <source>
        <dbReference type="Proteomes" id="UP000177913"/>
    </source>
</evidence>
<reference evidence="3 4" key="1">
    <citation type="journal article" date="2016" name="Nat. Commun.">
        <title>Thousands of microbial genomes shed light on interconnected biogeochemical processes in an aquifer system.</title>
        <authorList>
            <person name="Anantharaman K."/>
            <person name="Brown C.T."/>
            <person name="Hug L.A."/>
            <person name="Sharon I."/>
            <person name="Castelle C.J."/>
            <person name="Probst A.J."/>
            <person name="Thomas B.C."/>
            <person name="Singh A."/>
            <person name="Wilkins M.J."/>
            <person name="Karaoz U."/>
            <person name="Brodie E.L."/>
            <person name="Williams K.H."/>
            <person name="Hubbard S.S."/>
            <person name="Banfield J.F."/>
        </authorList>
    </citation>
    <scope>NUCLEOTIDE SEQUENCE [LARGE SCALE GENOMIC DNA]</scope>
</reference>
<dbReference type="InterPro" id="IPR008972">
    <property type="entry name" value="Cupredoxin"/>
</dbReference>
<dbReference type="InterPro" id="IPR002429">
    <property type="entry name" value="CcO_II-like_C"/>
</dbReference>
<dbReference type="SUPFAM" id="SSF49503">
    <property type="entry name" value="Cupredoxins"/>
    <property type="match status" value="1"/>
</dbReference>
<dbReference type="CDD" id="cd00158">
    <property type="entry name" value="RHOD"/>
    <property type="match status" value="1"/>
</dbReference>
<proteinExistence type="predicted"/>
<dbReference type="PROSITE" id="PS50206">
    <property type="entry name" value="RHODANESE_3"/>
    <property type="match status" value="1"/>
</dbReference>
<dbReference type="EMBL" id="MFZO01000006">
    <property type="protein sequence ID" value="OGK25575.1"/>
    <property type="molecule type" value="Genomic_DNA"/>
</dbReference>
<dbReference type="InterPro" id="IPR050229">
    <property type="entry name" value="GlpE_sulfurtransferase"/>
</dbReference>
<dbReference type="GO" id="GO:0005507">
    <property type="term" value="F:copper ion binding"/>
    <property type="evidence" value="ECO:0007669"/>
    <property type="project" value="InterPro"/>
</dbReference>
<dbReference type="Pfam" id="PF00581">
    <property type="entry name" value="Rhodanese"/>
    <property type="match status" value="1"/>
</dbReference>
<dbReference type="InterPro" id="IPR036873">
    <property type="entry name" value="Rhodanese-like_dom_sf"/>
</dbReference>
<dbReference type="Gene3D" id="3.40.250.10">
    <property type="entry name" value="Rhodanese-like domain"/>
    <property type="match status" value="1"/>
</dbReference>
<dbReference type="AlphaFoldDB" id="A0A1F7H389"/>
<protein>
    <recommendedName>
        <fullName evidence="5">Rhodanese domain-containing protein</fullName>
    </recommendedName>
</protein>
<dbReference type="SMART" id="SM00450">
    <property type="entry name" value="RHOD"/>
    <property type="match status" value="1"/>
</dbReference>
<dbReference type="PANTHER" id="PTHR43031:SF16">
    <property type="entry name" value="OXIDOREDUCTASE"/>
    <property type="match status" value="1"/>
</dbReference>
<dbReference type="InterPro" id="IPR001763">
    <property type="entry name" value="Rhodanese-like_dom"/>
</dbReference>
<dbReference type="Proteomes" id="UP000177913">
    <property type="component" value="Unassembled WGS sequence"/>
</dbReference>
<sequence length="275" mass="31250">MKRSTILLFFLLFLFSVTSLFFLQKRALKSNMNSLVKPGTDLYLVNTGMNYDPLEYIPQELQSLLQKEKEKYVVIDTRTKLEYDKGHVPGALHADYYDTDALIKAAGDKIPVTYDAYSSMRGPYAAYILFQAGYKNVGILYGGLTAWAEDIQKLDSADGQPASVFLHPKNIFPERVKAEYPQNKGSVEFNIEAKRFSFEPNQIMVQYGQKVTLHLISRDVIHGFSLPEFKIEEELLPNEEKVITFIADRKGNFTFITNVVSGRQYASMVGNIIVN</sequence>
<dbReference type="GO" id="GO:0016020">
    <property type="term" value="C:membrane"/>
    <property type="evidence" value="ECO:0007669"/>
    <property type="project" value="InterPro"/>
</dbReference>
<dbReference type="PANTHER" id="PTHR43031">
    <property type="entry name" value="FAD-DEPENDENT OXIDOREDUCTASE"/>
    <property type="match status" value="1"/>
</dbReference>
<dbReference type="SUPFAM" id="SSF52821">
    <property type="entry name" value="Rhodanese/Cell cycle control phosphatase"/>
    <property type="match status" value="1"/>
</dbReference>
<evidence type="ECO:0000259" key="2">
    <source>
        <dbReference type="PROSITE" id="PS50857"/>
    </source>
</evidence>
<gene>
    <name evidence="3" type="ORF">A3C25_01095</name>
</gene>
<feature type="domain" description="Rhodanese" evidence="1">
    <location>
        <begin position="68"/>
        <end position="156"/>
    </location>
</feature>
<name>A0A1F7H389_9BACT</name>
<evidence type="ECO:0008006" key="5">
    <source>
        <dbReference type="Google" id="ProtNLM"/>
    </source>
</evidence>
<dbReference type="Pfam" id="PF13473">
    <property type="entry name" value="Cupredoxin_1"/>
    <property type="match status" value="1"/>
</dbReference>
<dbReference type="PROSITE" id="PS50857">
    <property type="entry name" value="COX2_CUA"/>
    <property type="match status" value="1"/>
</dbReference>
<feature type="domain" description="Cytochrome oxidase subunit II copper A binding" evidence="2">
    <location>
        <begin position="182"/>
        <end position="275"/>
    </location>
</feature>
<organism evidence="3 4">
    <name type="scientific">Candidatus Roizmanbacteria bacterium RIFCSPHIGHO2_02_FULL_38_11</name>
    <dbReference type="NCBI Taxonomy" id="1802039"/>
    <lineage>
        <taxon>Bacteria</taxon>
        <taxon>Candidatus Roizmaniibacteriota</taxon>
    </lineage>
</organism>
<evidence type="ECO:0000259" key="1">
    <source>
        <dbReference type="PROSITE" id="PS50206"/>
    </source>
</evidence>
<evidence type="ECO:0000313" key="3">
    <source>
        <dbReference type="EMBL" id="OGK25575.1"/>
    </source>
</evidence>